<feature type="signal peptide" evidence="4">
    <location>
        <begin position="1"/>
        <end position="19"/>
    </location>
</feature>
<dbReference type="Gene3D" id="2.60.120.620">
    <property type="entry name" value="q2cbj1_9rhob like domain"/>
    <property type="match status" value="1"/>
</dbReference>
<dbReference type="InterPro" id="IPR036770">
    <property type="entry name" value="Ankyrin_rpt-contain_sf"/>
</dbReference>
<keyword evidence="6" id="KW-1185">Reference proteome</keyword>
<dbReference type="Pfam" id="PF12796">
    <property type="entry name" value="Ank_2"/>
    <property type="match status" value="1"/>
</dbReference>
<keyword evidence="4" id="KW-0732">Signal</keyword>
<evidence type="ECO:0000256" key="4">
    <source>
        <dbReference type="SAM" id="SignalP"/>
    </source>
</evidence>
<reference evidence="5 6" key="1">
    <citation type="submission" date="2024-10" db="EMBL/GenBank/DDBJ databases">
        <title>Updated reference genomes for cyclostephanoid diatoms.</title>
        <authorList>
            <person name="Roberts W.R."/>
            <person name="Alverson A.J."/>
        </authorList>
    </citation>
    <scope>NUCLEOTIDE SEQUENCE [LARGE SCALE GENOMIC DNA]</scope>
    <source>
        <strain evidence="5 6">AJA010-31</strain>
    </source>
</reference>
<dbReference type="Proteomes" id="UP001530400">
    <property type="component" value="Unassembled WGS sequence"/>
</dbReference>
<evidence type="ECO:0000256" key="3">
    <source>
        <dbReference type="PROSITE-ProRule" id="PRU00023"/>
    </source>
</evidence>
<organism evidence="5 6">
    <name type="scientific">Cyclotella atomus</name>
    <dbReference type="NCBI Taxonomy" id="382360"/>
    <lineage>
        <taxon>Eukaryota</taxon>
        <taxon>Sar</taxon>
        <taxon>Stramenopiles</taxon>
        <taxon>Ochrophyta</taxon>
        <taxon>Bacillariophyta</taxon>
        <taxon>Coscinodiscophyceae</taxon>
        <taxon>Thalassiosirophycidae</taxon>
        <taxon>Stephanodiscales</taxon>
        <taxon>Stephanodiscaceae</taxon>
        <taxon>Cyclotella</taxon>
    </lineage>
</organism>
<protein>
    <submittedName>
        <fullName evidence="5">Uncharacterized protein</fullName>
    </submittedName>
</protein>
<dbReference type="SMART" id="SM00248">
    <property type="entry name" value="ANK"/>
    <property type="match status" value="3"/>
</dbReference>
<evidence type="ECO:0000313" key="5">
    <source>
        <dbReference type="EMBL" id="KAL3774624.1"/>
    </source>
</evidence>
<feature type="repeat" description="ANK" evidence="3">
    <location>
        <begin position="406"/>
        <end position="438"/>
    </location>
</feature>
<dbReference type="PANTHER" id="PTHR24171">
    <property type="entry name" value="ANKYRIN REPEAT DOMAIN-CONTAINING PROTEIN 39-RELATED"/>
    <property type="match status" value="1"/>
</dbReference>
<evidence type="ECO:0000256" key="1">
    <source>
        <dbReference type="ARBA" id="ARBA00022737"/>
    </source>
</evidence>
<dbReference type="PANTHER" id="PTHR24171:SF8">
    <property type="entry name" value="BRCA1-ASSOCIATED RING DOMAIN PROTEIN 1"/>
    <property type="match status" value="1"/>
</dbReference>
<dbReference type="EMBL" id="JALLPJ020001184">
    <property type="protein sequence ID" value="KAL3774624.1"/>
    <property type="molecule type" value="Genomic_DNA"/>
</dbReference>
<name>A0ABD3NF00_9STRA</name>
<dbReference type="PROSITE" id="PS50297">
    <property type="entry name" value="ANK_REP_REGION"/>
    <property type="match status" value="1"/>
</dbReference>
<gene>
    <name evidence="5" type="ORF">ACHAWO_001995</name>
</gene>
<accession>A0ABD3NF00</accession>
<evidence type="ECO:0000256" key="2">
    <source>
        <dbReference type="ARBA" id="ARBA00023043"/>
    </source>
</evidence>
<proteinExistence type="predicted"/>
<comment type="caution">
    <text evidence="5">The sequence shown here is derived from an EMBL/GenBank/DDBJ whole genome shotgun (WGS) entry which is preliminary data.</text>
</comment>
<keyword evidence="1" id="KW-0677">Repeat</keyword>
<evidence type="ECO:0000313" key="6">
    <source>
        <dbReference type="Proteomes" id="UP001530400"/>
    </source>
</evidence>
<dbReference type="SUPFAM" id="SSF48403">
    <property type="entry name" value="Ankyrin repeat"/>
    <property type="match status" value="1"/>
</dbReference>
<sequence length="475" mass="53807">MIRTHLLLFAAIAVQLVLAESSVDSYGVDVSFPIFKRISTNYPWLPHNVDPDHNPTPKLYQGMPIQPLGDRQSVYNAHLAGCRDFYGKRGGNKCDIYEYDRMLMNQRQPQSMQNYTDVGFLKTRAPQKIIDLATTFWEQNHFNQEIENWPEGNTYINSWVSPTYMLKIEDGRLRGGGYQLRKQLWDEAREAIEDWTGEDLSPTSLYGIRVYREGAVLLPHVDRLPLVASAMINIAQDVDEDWPMEIYDHDGRSRNVTLQPGDMLLFESHSVIHGRPFPLKGRHYAMLFIHFEPTGHSLKHDIDTSAISVDDQYRQAAKENQGGQSAAYDTLPPYIIRESPEETHWKNQHPEGWQIPEFNPLKRSTESKLHIAAEAGDVEAIKRALEQDGDHHKDGRAAVIASRDEEGWQLLHSGASAGHQEVVELLIEHGADLNSRTHGGRGATPLYIAEHNNGGFHPVVRYLKSLGALNLGPDL</sequence>
<dbReference type="Gene3D" id="1.25.40.20">
    <property type="entry name" value="Ankyrin repeat-containing domain"/>
    <property type="match status" value="1"/>
</dbReference>
<feature type="chain" id="PRO_5044801825" evidence="4">
    <location>
        <begin position="20"/>
        <end position="475"/>
    </location>
</feature>
<dbReference type="AlphaFoldDB" id="A0ABD3NF00"/>
<keyword evidence="2 3" id="KW-0040">ANK repeat</keyword>
<dbReference type="InterPro" id="IPR002110">
    <property type="entry name" value="Ankyrin_rpt"/>
</dbReference>
<dbReference type="PRINTS" id="PR01415">
    <property type="entry name" value="ANKYRIN"/>
</dbReference>
<dbReference type="PROSITE" id="PS50088">
    <property type="entry name" value="ANK_REPEAT"/>
    <property type="match status" value="1"/>
</dbReference>